<keyword evidence="7" id="KW-0934">Plastid</keyword>
<dbReference type="Gene3D" id="3.40.50.2000">
    <property type="entry name" value="Glycogen Phosphorylase B"/>
    <property type="match status" value="2"/>
</dbReference>
<dbReference type="CDD" id="cd03791">
    <property type="entry name" value="GT5_Glycogen_synthase_DULL1-like"/>
    <property type="match status" value="1"/>
</dbReference>
<evidence type="ECO:0000256" key="7">
    <source>
        <dbReference type="RuleBase" id="RU361232"/>
    </source>
</evidence>
<gene>
    <name evidence="12" type="ORF">DUNSADRAFT_7870</name>
</gene>
<dbReference type="InterPro" id="IPR013534">
    <property type="entry name" value="Starch_synth_cat_dom"/>
</dbReference>
<reference evidence="12" key="1">
    <citation type="submission" date="2017-08" db="EMBL/GenBank/DDBJ databases">
        <authorList>
            <person name="Polle J.E."/>
            <person name="Barry K."/>
            <person name="Cushman J."/>
            <person name="Schmutz J."/>
            <person name="Tran D."/>
            <person name="Hathwaick L.T."/>
            <person name="Yim W.C."/>
            <person name="Jenkins J."/>
            <person name="Mckie-Krisberg Z.M."/>
            <person name="Prochnik S."/>
            <person name="Lindquist E."/>
            <person name="Dockter R.B."/>
            <person name="Adam C."/>
            <person name="Molina H."/>
            <person name="Bunkerborg J."/>
            <person name="Jin E."/>
            <person name="Buchheim M."/>
            <person name="Magnuson J."/>
        </authorList>
    </citation>
    <scope>NUCLEOTIDE SEQUENCE</scope>
    <source>
        <strain evidence="12">CCAP 19/18</strain>
    </source>
</reference>
<evidence type="ECO:0000256" key="4">
    <source>
        <dbReference type="ARBA" id="ARBA00022676"/>
    </source>
</evidence>
<feature type="compositionally biased region" description="Low complexity" evidence="9">
    <location>
        <begin position="104"/>
        <end position="117"/>
    </location>
</feature>
<dbReference type="InterPro" id="IPR001296">
    <property type="entry name" value="Glyco_trans_1"/>
</dbReference>
<keyword evidence="13" id="KW-1185">Reference proteome</keyword>
<evidence type="ECO:0000313" key="12">
    <source>
        <dbReference type="EMBL" id="KAF5835110.1"/>
    </source>
</evidence>
<dbReference type="NCBIfam" id="TIGR02095">
    <property type="entry name" value="glgA"/>
    <property type="match status" value="1"/>
</dbReference>
<keyword evidence="7" id="KW-0035">Amyloplast</keyword>
<dbReference type="EC" id="2.4.1.-" evidence="7"/>
<comment type="subcellular location">
    <subcellularLocation>
        <location evidence="7">Plastid</location>
        <location evidence="7">Chloroplast</location>
    </subcellularLocation>
    <subcellularLocation>
        <location evidence="7">Plastid</location>
        <location evidence="7">Amyloplast</location>
    </subcellularLocation>
</comment>
<comment type="catalytic activity">
    <reaction evidence="1">
        <text>[(1-&gt;4)-alpha-D-glucosyl](n) + ADP-alpha-D-glucose = [(1-&gt;4)-alpha-D-glucosyl](n+1) + ADP + H(+)</text>
        <dbReference type="Rhea" id="RHEA:18189"/>
        <dbReference type="Rhea" id="RHEA-COMP:9584"/>
        <dbReference type="Rhea" id="RHEA-COMP:9587"/>
        <dbReference type="ChEBI" id="CHEBI:15378"/>
        <dbReference type="ChEBI" id="CHEBI:15444"/>
        <dbReference type="ChEBI" id="CHEBI:57498"/>
        <dbReference type="ChEBI" id="CHEBI:456216"/>
        <dbReference type="EC" id="2.4.1.21"/>
    </reaction>
</comment>
<keyword evidence="8" id="KW-0175">Coiled coil</keyword>
<dbReference type="PANTHER" id="PTHR46083">
    <property type="match status" value="1"/>
</dbReference>
<comment type="caution">
    <text evidence="12">The sequence shown here is derived from an EMBL/GenBank/DDBJ whole genome shotgun (WGS) entry which is preliminary data.</text>
</comment>
<dbReference type="SUPFAM" id="SSF53756">
    <property type="entry name" value="UDP-Glycosyltransferase/glycogen phosphorylase"/>
    <property type="match status" value="1"/>
</dbReference>
<evidence type="ECO:0000256" key="2">
    <source>
        <dbReference type="ARBA" id="ARBA00004727"/>
    </source>
</evidence>
<dbReference type="Pfam" id="PF00534">
    <property type="entry name" value="Glycos_transf_1"/>
    <property type="match status" value="1"/>
</dbReference>
<evidence type="ECO:0000256" key="1">
    <source>
        <dbReference type="ARBA" id="ARBA00001478"/>
    </source>
</evidence>
<evidence type="ECO:0000256" key="8">
    <source>
        <dbReference type="SAM" id="Coils"/>
    </source>
</evidence>
<evidence type="ECO:0000256" key="9">
    <source>
        <dbReference type="SAM" id="MobiDB-lite"/>
    </source>
</evidence>
<keyword evidence="5" id="KW-0808">Transferase</keyword>
<organism evidence="12 13">
    <name type="scientific">Dunaliella salina</name>
    <name type="common">Green alga</name>
    <name type="synonym">Protococcus salinus</name>
    <dbReference type="NCBI Taxonomy" id="3046"/>
    <lineage>
        <taxon>Eukaryota</taxon>
        <taxon>Viridiplantae</taxon>
        <taxon>Chlorophyta</taxon>
        <taxon>core chlorophytes</taxon>
        <taxon>Chlorophyceae</taxon>
        <taxon>CS clade</taxon>
        <taxon>Chlamydomonadales</taxon>
        <taxon>Dunaliellaceae</taxon>
        <taxon>Dunaliella</taxon>
    </lineage>
</organism>
<evidence type="ECO:0000256" key="5">
    <source>
        <dbReference type="ARBA" id="ARBA00022679"/>
    </source>
</evidence>
<evidence type="ECO:0000256" key="6">
    <source>
        <dbReference type="ARBA" id="ARBA00022922"/>
    </source>
</evidence>
<dbReference type="InterPro" id="IPR011835">
    <property type="entry name" value="GS/SS"/>
</dbReference>
<protein>
    <recommendedName>
        <fullName evidence="7">Starch synthase, chloroplastic/amyloplastic</fullName>
        <ecNumber evidence="7">2.4.1.-</ecNumber>
    </recommendedName>
</protein>
<evidence type="ECO:0000259" key="10">
    <source>
        <dbReference type="Pfam" id="PF00534"/>
    </source>
</evidence>
<feature type="coiled-coil region" evidence="8">
    <location>
        <begin position="50"/>
        <end position="80"/>
    </location>
</feature>
<dbReference type="Pfam" id="PF08323">
    <property type="entry name" value="Glyco_transf_5"/>
    <property type="match status" value="1"/>
</dbReference>
<comment type="pathway">
    <text evidence="2 7">Glycan biosynthesis; starch biosynthesis.</text>
</comment>
<dbReference type="EMBL" id="MU069722">
    <property type="protein sequence ID" value="KAF5835110.1"/>
    <property type="molecule type" value="Genomic_DNA"/>
</dbReference>
<evidence type="ECO:0000259" key="11">
    <source>
        <dbReference type="Pfam" id="PF08323"/>
    </source>
</evidence>
<comment type="similarity">
    <text evidence="3 7">Belongs to the glycosyltransferase 1 family. Bacterial/plant glycogen synthase subfamily.</text>
</comment>
<sequence>MKPLLQGCGMRASPPGNCRANARPLLHTTALPGRRALAGRAASPAESLGMIEVLKELEALREENQRLKEMNARLIKEKAIAFEAPAATTAGPAIAPPVIEPKRSSGPSTSPSGSESPLARGIHWPTPNEPNFWDRPARHEPFPLKLEDSLQMNIEKDSIPLHIVHISAELAPIGKVGGLGDVVSGLSKACIARGHQVSVIMPFYESLDNDQIEGLKHELDFEVPKGFIWDGEMRVCMLRTTMFSGKVCGVPVQLIRPADWNACPLFRGSKIYGGSYDDREAYLYMCRAALELLQITGQQPHIIQVHDWHAAATSMLYWEVYNKGGSLWRPRMVMTIHNLDNSGECRQDEFGYTGIPGEPYAHVDKALDERTIGHNPERLNLMKGGVIFSNAVVTVSPSYARDIVFAGAGGFLREVFNLPHVSSKFYGILNGVDVADWNPAGDPVLPANFNATSLEGKALCKEYLQRGLGMAVDPTKPLVAVVSRLEGQKNPGLMHAAAYHCQDVGAQYVLLGSGSQAGPLRQAADTDFKNHPHIRILIQYSERLSHLIYAAADMVLVPSNFEPCGLTQLAAMRYGAILVVDFFAEATCGHVLWSHPDYKLTDDGYCAQYFCCSNLRPCATEPSWL</sequence>
<feature type="region of interest" description="Disordered" evidence="9">
    <location>
        <begin position="92"/>
        <end position="136"/>
    </location>
</feature>
<keyword evidence="4 7" id="KW-0328">Glycosyltransferase</keyword>
<name>A0ABQ7GKG8_DUNSA</name>
<evidence type="ECO:0000313" key="13">
    <source>
        <dbReference type="Proteomes" id="UP000815325"/>
    </source>
</evidence>
<accession>A0ABQ7GKG8</accession>
<evidence type="ECO:0000256" key="3">
    <source>
        <dbReference type="ARBA" id="ARBA00010281"/>
    </source>
</evidence>
<dbReference type="PANTHER" id="PTHR46083:SF1">
    <property type="entry name" value="GLYCOGEN SYNTHASE 2-RELATED"/>
    <property type="match status" value="1"/>
</dbReference>
<dbReference type="Proteomes" id="UP000815325">
    <property type="component" value="Unassembled WGS sequence"/>
</dbReference>
<keyword evidence="6 7" id="KW-0750">Starch biosynthesis</keyword>
<proteinExistence type="inferred from homology"/>
<feature type="domain" description="Glycosyl transferase family 1" evidence="10">
    <location>
        <begin position="473"/>
        <end position="580"/>
    </location>
</feature>
<feature type="domain" description="Starch synthase catalytic" evidence="11">
    <location>
        <begin position="162"/>
        <end position="413"/>
    </location>
</feature>
<keyword evidence="7" id="KW-0150">Chloroplast</keyword>